<dbReference type="Pfam" id="PF25899">
    <property type="entry name" value="DUF7959"/>
    <property type="match status" value="1"/>
</dbReference>
<dbReference type="Proteomes" id="UP001186944">
    <property type="component" value="Unassembled WGS sequence"/>
</dbReference>
<dbReference type="InterPro" id="IPR058831">
    <property type="entry name" value="LolA-like_dom_2nd"/>
</dbReference>
<feature type="domain" description="DUF7959" evidence="3">
    <location>
        <begin position="527"/>
        <end position="610"/>
    </location>
</feature>
<accession>A0AA88Y1X9</accession>
<dbReference type="Pfam" id="PF25898">
    <property type="entry name" value="LolA_2nd_metazoa"/>
    <property type="match status" value="2"/>
</dbReference>
<keyword evidence="1" id="KW-0732">Signal</keyword>
<proteinExistence type="predicted"/>
<evidence type="ECO:0000259" key="2">
    <source>
        <dbReference type="Pfam" id="PF25898"/>
    </source>
</evidence>
<keyword evidence="5" id="KW-1185">Reference proteome</keyword>
<gene>
    <name evidence="4" type="ORF">FSP39_001885</name>
</gene>
<comment type="caution">
    <text evidence="4">The sequence shown here is derived from an EMBL/GenBank/DDBJ whole genome shotgun (WGS) entry which is preliminary data.</text>
</comment>
<dbReference type="EMBL" id="VSWD01000008">
    <property type="protein sequence ID" value="KAK3094452.1"/>
    <property type="molecule type" value="Genomic_DNA"/>
</dbReference>
<evidence type="ECO:0000313" key="4">
    <source>
        <dbReference type="EMBL" id="KAK3094452.1"/>
    </source>
</evidence>
<dbReference type="PANTHER" id="PTHR36902">
    <property type="entry name" value="ENRICHED IN SURFACE-LABELED PROTEOME PROTEIN 9"/>
    <property type="match status" value="1"/>
</dbReference>
<feature type="chain" id="PRO_5041655778" evidence="1">
    <location>
        <begin position="20"/>
        <end position="674"/>
    </location>
</feature>
<feature type="domain" description="LolA-like" evidence="2">
    <location>
        <begin position="38"/>
        <end position="242"/>
    </location>
</feature>
<evidence type="ECO:0000259" key="3">
    <source>
        <dbReference type="Pfam" id="PF25899"/>
    </source>
</evidence>
<dbReference type="InterPro" id="IPR058265">
    <property type="entry name" value="DUF7959"/>
</dbReference>
<evidence type="ECO:0000256" key="1">
    <source>
        <dbReference type="SAM" id="SignalP"/>
    </source>
</evidence>
<organism evidence="4 5">
    <name type="scientific">Pinctada imbricata</name>
    <name type="common">Atlantic pearl-oyster</name>
    <name type="synonym">Pinctada martensii</name>
    <dbReference type="NCBI Taxonomy" id="66713"/>
    <lineage>
        <taxon>Eukaryota</taxon>
        <taxon>Metazoa</taxon>
        <taxon>Spiralia</taxon>
        <taxon>Lophotrochozoa</taxon>
        <taxon>Mollusca</taxon>
        <taxon>Bivalvia</taxon>
        <taxon>Autobranchia</taxon>
        <taxon>Pteriomorphia</taxon>
        <taxon>Pterioida</taxon>
        <taxon>Pterioidea</taxon>
        <taxon>Pteriidae</taxon>
        <taxon>Pinctada</taxon>
    </lineage>
</organism>
<feature type="domain" description="LolA-like" evidence="2">
    <location>
        <begin position="244"/>
        <end position="428"/>
    </location>
</feature>
<protein>
    <submittedName>
        <fullName evidence="4">Uncharacterized protein</fullName>
    </submittedName>
</protein>
<name>A0AA88Y1X9_PINIB</name>
<sequence>MMLRYLILFSFDLISLVICKHGKIANYCSEPTPPAGVQQKPRPNVTSQFSAHIQCVIMNKKLTTDIHEYFDSVGNRGAVKQLDSGVELDAWYSYNTNEFIAYYVPTGQCLVQTLSQSDQRFLFGYQPQGATGRIFSAAQMLHLQGQGVVDVYMGTDNVRGITVDTWQSCQYWDAYDATMNVKWYFTATGSANEWDTAVGVSVPVAVRVTGRSYNASGLPHDFDHWYEFFHFRPDTVDPRNFETPAGVQCPGRKNTKDLPTMPNTFSFMSEFVDKQRKTVSFMKEFYTFDEKVVMYQYRPLASQNSRYGTNDLLEVHDFNTGVAYITDRMYGNCTATRIELTFDDRQVDKNHVKMRDSREFFYFDQIQYTYEGIKTVRNIECDSWVGVRPNWPSAGVQSTWQWFFARNTWVEVNTGNAQGGTPVMLVIDAPDVSFSPVFGLFFVRPSVRPSLDRRVMLWHRLSVSAFGTPIVLVIDAPDISLHYEYNLYNFAINEPDILNFDISKCYIQGNRRRFQLSFSGDFKSAVYGNLEMFRYFIVKSLTQYLKISALRISNLHVYYSMNDVIVVFTLLDVAPLYGNIQNPIAETPLATAAASLTNLVNSSSLAISLDATYFPNVPAMVANPQNFVETTYLHYNNNQPPAKTGYSPGNYSLYMYVRSPPPLIESAAVNINIM</sequence>
<dbReference type="AlphaFoldDB" id="A0AA88Y1X9"/>
<feature type="signal peptide" evidence="1">
    <location>
        <begin position="1"/>
        <end position="19"/>
    </location>
</feature>
<reference evidence="4" key="1">
    <citation type="submission" date="2019-08" db="EMBL/GenBank/DDBJ databases">
        <title>The improved chromosome-level genome for the pearl oyster Pinctada fucata martensii using PacBio sequencing and Hi-C.</title>
        <authorList>
            <person name="Zheng Z."/>
        </authorList>
    </citation>
    <scope>NUCLEOTIDE SEQUENCE</scope>
    <source>
        <strain evidence="4">ZZ-2019</strain>
        <tissue evidence="4">Adductor muscle</tissue>
    </source>
</reference>
<evidence type="ECO:0000313" key="5">
    <source>
        <dbReference type="Proteomes" id="UP001186944"/>
    </source>
</evidence>
<dbReference type="PANTHER" id="PTHR36902:SF1">
    <property type="entry name" value="ENRICHED IN SURFACE-LABELED PROTEOME PROTEIN 9"/>
    <property type="match status" value="1"/>
</dbReference>